<feature type="region of interest" description="Disordered" evidence="2">
    <location>
        <begin position="91"/>
        <end position="110"/>
    </location>
</feature>
<feature type="region of interest" description="Disordered" evidence="2">
    <location>
        <begin position="284"/>
        <end position="382"/>
    </location>
</feature>
<keyword evidence="3" id="KW-0812">Transmembrane</keyword>
<evidence type="ECO:0000256" key="3">
    <source>
        <dbReference type="SAM" id="Phobius"/>
    </source>
</evidence>
<feature type="compositionally biased region" description="Basic and acidic residues" evidence="2">
    <location>
        <begin position="305"/>
        <end position="320"/>
    </location>
</feature>
<keyword evidence="3" id="KW-1133">Transmembrane helix</keyword>
<dbReference type="InterPro" id="IPR023398">
    <property type="entry name" value="TIF_eIF4e-like"/>
</dbReference>
<protein>
    <submittedName>
        <fullName evidence="4">Uncharacterized protein</fullName>
    </submittedName>
</protein>
<reference evidence="4 5" key="1">
    <citation type="submission" date="2019-02" db="EMBL/GenBank/DDBJ databases">
        <title>Genome sequencing of the rare red list fungi Bondarzewia mesenterica.</title>
        <authorList>
            <person name="Buettner E."/>
            <person name="Kellner H."/>
        </authorList>
    </citation>
    <scope>NUCLEOTIDE SEQUENCE [LARGE SCALE GENOMIC DNA]</scope>
    <source>
        <strain evidence="4 5">DSM 108281</strain>
    </source>
</reference>
<dbReference type="Pfam" id="PF08939">
    <property type="entry name" value="Bles03"/>
    <property type="match status" value="1"/>
</dbReference>
<sequence>MSKKSEDVAPKPSAYPYSWSPESASDLPLKDFLTKYKPSMVQDDGTKPWLWVRGSRASSEDMGEDAAIEEAAELLTEVTAKVEQIKNDKSIPVRSNKKTGAKSKKELRETEQASATEKLKVISVSHGYVSGKWLIFAPSDKVDTIWSTVATSLISGPLSATSAFLAKVATCPQSETPSYQHVLYIYLPNVYDKDAVTEVMRVLLRKHGLNILGVKIESIHIYRLRQQTCKWYTVNGKSGNPLLSFQMPRSGHVLSLIFFFFTAAVITMSLQSLKEAYFAELASSKTDKDTASKPENSTYKVPTTDGDKQDEQAKPKEKSKPKPKPKLKLKKQAADDPFASDEDENGDDNDVKSQKPAKRVAPETEGEEDEPEGSKSKRPRSK</sequence>
<feature type="compositionally biased region" description="Acidic residues" evidence="2">
    <location>
        <begin position="338"/>
        <end position="348"/>
    </location>
</feature>
<dbReference type="PANTHER" id="PTHR31977">
    <property type="entry name" value="UPF0696 PROTEIN C11ORF68"/>
    <property type="match status" value="1"/>
</dbReference>
<keyword evidence="5" id="KW-1185">Reference proteome</keyword>
<evidence type="ECO:0000313" key="5">
    <source>
        <dbReference type="Proteomes" id="UP000310158"/>
    </source>
</evidence>
<comment type="similarity">
    <text evidence="1">Belongs to the UPF0696 family.</text>
</comment>
<name>A0A4V3XFM7_9AGAM</name>
<dbReference type="AlphaFoldDB" id="A0A4V3XFM7"/>
<dbReference type="PANTHER" id="PTHR31977:SF1">
    <property type="entry name" value="UPF0696 PROTEIN C11ORF68"/>
    <property type="match status" value="1"/>
</dbReference>
<keyword evidence="3" id="KW-0472">Membrane</keyword>
<feature type="transmembrane region" description="Helical" evidence="3">
    <location>
        <begin position="251"/>
        <end position="270"/>
    </location>
</feature>
<evidence type="ECO:0000256" key="2">
    <source>
        <dbReference type="SAM" id="MobiDB-lite"/>
    </source>
</evidence>
<dbReference type="Gene3D" id="3.30.760.10">
    <property type="entry name" value="RNA Cap, Translation Initiation Factor Eif4e"/>
    <property type="match status" value="1"/>
</dbReference>
<accession>A0A4V3XFM7</accession>
<dbReference type="SUPFAM" id="SSF55418">
    <property type="entry name" value="eIF4e-like"/>
    <property type="match status" value="1"/>
</dbReference>
<dbReference type="InterPro" id="IPR015034">
    <property type="entry name" value="Bles03"/>
</dbReference>
<dbReference type="OrthoDB" id="10067381at2759"/>
<evidence type="ECO:0000313" key="4">
    <source>
        <dbReference type="EMBL" id="THH18113.1"/>
    </source>
</evidence>
<organism evidence="4 5">
    <name type="scientific">Bondarzewia mesenterica</name>
    <dbReference type="NCBI Taxonomy" id="1095465"/>
    <lineage>
        <taxon>Eukaryota</taxon>
        <taxon>Fungi</taxon>
        <taxon>Dikarya</taxon>
        <taxon>Basidiomycota</taxon>
        <taxon>Agaricomycotina</taxon>
        <taxon>Agaricomycetes</taxon>
        <taxon>Russulales</taxon>
        <taxon>Bondarzewiaceae</taxon>
        <taxon>Bondarzewia</taxon>
    </lineage>
</organism>
<feature type="compositionally biased region" description="Basic residues" evidence="2">
    <location>
        <begin position="321"/>
        <end position="331"/>
    </location>
</feature>
<comment type="caution">
    <text evidence="4">The sequence shown here is derived from an EMBL/GenBank/DDBJ whole genome shotgun (WGS) entry which is preliminary data.</text>
</comment>
<feature type="region of interest" description="Disordered" evidence="2">
    <location>
        <begin position="1"/>
        <end position="25"/>
    </location>
</feature>
<evidence type="ECO:0000256" key="1">
    <source>
        <dbReference type="ARBA" id="ARBA00010568"/>
    </source>
</evidence>
<gene>
    <name evidence="4" type="ORF">EW146_g2822</name>
</gene>
<dbReference type="EMBL" id="SGPL01000086">
    <property type="protein sequence ID" value="THH18113.1"/>
    <property type="molecule type" value="Genomic_DNA"/>
</dbReference>
<dbReference type="Proteomes" id="UP000310158">
    <property type="component" value="Unassembled WGS sequence"/>
</dbReference>
<proteinExistence type="inferred from homology"/>